<gene>
    <name evidence="4" type="ORF">H6G24_08995</name>
</gene>
<comment type="caution">
    <text evidence="4">The sequence shown here is derived from an EMBL/GenBank/DDBJ whole genome shotgun (WGS) entry which is preliminary data.</text>
</comment>
<reference evidence="4 5" key="1">
    <citation type="journal article" date="2020" name="ISME J.">
        <title>Comparative genomics reveals insights into cyanobacterial evolution and habitat adaptation.</title>
        <authorList>
            <person name="Chen M.Y."/>
            <person name="Teng W.K."/>
            <person name="Zhao L."/>
            <person name="Hu C.X."/>
            <person name="Zhou Y.K."/>
            <person name="Han B.P."/>
            <person name="Song L.R."/>
            <person name="Shu W.S."/>
        </authorList>
    </citation>
    <scope>NUCLEOTIDE SEQUENCE [LARGE SCALE GENOMIC DNA]</scope>
    <source>
        <strain evidence="4 5">FACHB-288</strain>
    </source>
</reference>
<keyword evidence="1 2" id="KW-0597">Phosphoprotein</keyword>
<feature type="modified residue" description="4-aspartylphosphate" evidence="2">
    <location>
        <position position="54"/>
    </location>
</feature>
<dbReference type="Proteomes" id="UP000658514">
    <property type="component" value="Unassembled WGS sequence"/>
</dbReference>
<dbReference type="SUPFAM" id="SSF52172">
    <property type="entry name" value="CheY-like"/>
    <property type="match status" value="1"/>
</dbReference>
<dbReference type="RefSeq" id="WP_190539635.1">
    <property type="nucleotide sequence ID" value="NZ_CAWPNO010000013.1"/>
</dbReference>
<evidence type="ECO:0000313" key="5">
    <source>
        <dbReference type="Proteomes" id="UP000658514"/>
    </source>
</evidence>
<proteinExistence type="predicted"/>
<evidence type="ECO:0000256" key="1">
    <source>
        <dbReference type="ARBA" id="ARBA00022553"/>
    </source>
</evidence>
<feature type="domain" description="Response regulatory" evidence="3">
    <location>
        <begin position="4"/>
        <end position="121"/>
    </location>
</feature>
<dbReference type="Pfam" id="PF00072">
    <property type="entry name" value="Response_reg"/>
    <property type="match status" value="1"/>
</dbReference>
<accession>A0ABR8A8K8</accession>
<dbReference type="InterPro" id="IPR001789">
    <property type="entry name" value="Sig_transdc_resp-reg_receiver"/>
</dbReference>
<organism evidence="4 5">
    <name type="scientific">Calothrix parietina FACHB-288</name>
    <dbReference type="NCBI Taxonomy" id="2692896"/>
    <lineage>
        <taxon>Bacteria</taxon>
        <taxon>Bacillati</taxon>
        <taxon>Cyanobacteriota</taxon>
        <taxon>Cyanophyceae</taxon>
        <taxon>Nostocales</taxon>
        <taxon>Calotrichaceae</taxon>
        <taxon>Calothrix</taxon>
    </lineage>
</organism>
<sequence length="124" mass="13770">MSRKILIVDDEEDVRAIATLGIELSAEWNIFTAASGKEALTQALIHQPEVILLDMMMPDMDGRTTLQQLKTNPATSHIPVILVTAKFQESEPEIFANLEVAAIFAKPFRPLQLANQISQVLGWN</sequence>
<dbReference type="InterPro" id="IPR050595">
    <property type="entry name" value="Bact_response_regulator"/>
</dbReference>
<evidence type="ECO:0000259" key="3">
    <source>
        <dbReference type="PROSITE" id="PS50110"/>
    </source>
</evidence>
<protein>
    <submittedName>
        <fullName evidence="4">Response regulator</fullName>
    </submittedName>
</protein>
<dbReference type="Gene3D" id="3.40.50.2300">
    <property type="match status" value="1"/>
</dbReference>
<name>A0ABR8A8K8_9CYAN</name>
<dbReference type="CDD" id="cd17552">
    <property type="entry name" value="REC_RR468-like"/>
    <property type="match status" value="1"/>
</dbReference>
<dbReference type="PANTHER" id="PTHR44591">
    <property type="entry name" value="STRESS RESPONSE REGULATOR PROTEIN 1"/>
    <property type="match status" value="1"/>
</dbReference>
<keyword evidence="5" id="KW-1185">Reference proteome</keyword>
<dbReference type="EMBL" id="JACJQH010000011">
    <property type="protein sequence ID" value="MBD2195623.1"/>
    <property type="molecule type" value="Genomic_DNA"/>
</dbReference>
<evidence type="ECO:0000313" key="4">
    <source>
        <dbReference type="EMBL" id="MBD2195623.1"/>
    </source>
</evidence>
<dbReference type="PANTHER" id="PTHR44591:SF22">
    <property type="entry name" value="CHEY SUBFAMILY"/>
    <property type="match status" value="1"/>
</dbReference>
<dbReference type="PROSITE" id="PS50110">
    <property type="entry name" value="RESPONSE_REGULATORY"/>
    <property type="match status" value="1"/>
</dbReference>
<dbReference type="SMART" id="SM00448">
    <property type="entry name" value="REC"/>
    <property type="match status" value="1"/>
</dbReference>
<dbReference type="InterPro" id="IPR011006">
    <property type="entry name" value="CheY-like_superfamily"/>
</dbReference>
<evidence type="ECO:0000256" key="2">
    <source>
        <dbReference type="PROSITE-ProRule" id="PRU00169"/>
    </source>
</evidence>